<organism evidence="2 3">
    <name type="scientific">Archangium minus</name>
    <dbReference type="NCBI Taxonomy" id="83450"/>
    <lineage>
        <taxon>Bacteria</taxon>
        <taxon>Pseudomonadati</taxon>
        <taxon>Myxococcota</taxon>
        <taxon>Myxococcia</taxon>
        <taxon>Myxococcales</taxon>
        <taxon>Cystobacterineae</taxon>
        <taxon>Archangiaceae</taxon>
        <taxon>Archangium</taxon>
    </lineage>
</organism>
<accession>A0ABY9WX70</accession>
<name>A0ABY9WX70_9BACT</name>
<dbReference type="RefSeq" id="WP_395804391.1">
    <property type="nucleotide sequence ID" value="NZ_CP043494.1"/>
</dbReference>
<keyword evidence="1" id="KW-0812">Transmembrane</keyword>
<dbReference type="Proteomes" id="UP001611383">
    <property type="component" value="Chromosome"/>
</dbReference>
<reference evidence="2 3" key="1">
    <citation type="submission" date="2019-08" db="EMBL/GenBank/DDBJ databases">
        <title>Archangium and Cystobacter genomes.</title>
        <authorList>
            <person name="Chen I.-C.K."/>
            <person name="Wielgoss S."/>
        </authorList>
    </citation>
    <scope>NUCLEOTIDE SEQUENCE [LARGE SCALE GENOMIC DNA]</scope>
    <source>
        <strain evidence="2 3">Cbm 6</strain>
    </source>
</reference>
<dbReference type="SUPFAM" id="SSF103473">
    <property type="entry name" value="MFS general substrate transporter"/>
    <property type="match status" value="1"/>
</dbReference>
<feature type="transmembrane region" description="Helical" evidence="1">
    <location>
        <begin position="7"/>
        <end position="26"/>
    </location>
</feature>
<gene>
    <name evidence="2" type="ORF">F0U60_29055</name>
</gene>
<evidence type="ECO:0000256" key="1">
    <source>
        <dbReference type="SAM" id="Phobius"/>
    </source>
</evidence>
<sequence length="87" mass="9508">MNHRRDLAIWGYAFGYFACYAPYSALTKALSQGALDGMTRVLPWSTLASGVGMFLFLTARGWWQYASTRTVLGVRVPFSATSSACAS</sequence>
<keyword evidence="1" id="KW-1133">Transmembrane helix</keyword>
<evidence type="ECO:0000313" key="3">
    <source>
        <dbReference type="Proteomes" id="UP001611383"/>
    </source>
</evidence>
<keyword evidence="3" id="KW-1185">Reference proteome</keyword>
<proteinExistence type="predicted"/>
<dbReference type="EMBL" id="CP043494">
    <property type="protein sequence ID" value="WNG47725.1"/>
    <property type="molecule type" value="Genomic_DNA"/>
</dbReference>
<dbReference type="InterPro" id="IPR036259">
    <property type="entry name" value="MFS_trans_sf"/>
</dbReference>
<evidence type="ECO:0000313" key="2">
    <source>
        <dbReference type="EMBL" id="WNG47725.1"/>
    </source>
</evidence>
<feature type="transmembrane region" description="Helical" evidence="1">
    <location>
        <begin position="41"/>
        <end position="59"/>
    </location>
</feature>
<keyword evidence="1" id="KW-0472">Membrane</keyword>
<protein>
    <submittedName>
        <fullName evidence="2">Uncharacterized protein</fullName>
    </submittedName>
</protein>